<organism evidence="2 3">
    <name type="scientific">Blautia difficilis</name>
    <dbReference type="NCBI Taxonomy" id="2763027"/>
    <lineage>
        <taxon>Bacteria</taxon>
        <taxon>Bacillati</taxon>
        <taxon>Bacillota</taxon>
        <taxon>Clostridia</taxon>
        <taxon>Lachnospirales</taxon>
        <taxon>Lachnospiraceae</taxon>
        <taxon>Blautia</taxon>
    </lineage>
</organism>
<dbReference type="Pfam" id="PF12654">
    <property type="entry name" value="DUF3786"/>
    <property type="match status" value="1"/>
</dbReference>
<feature type="domain" description="DUF3786" evidence="1">
    <location>
        <begin position="23"/>
        <end position="197"/>
    </location>
</feature>
<evidence type="ECO:0000313" key="3">
    <source>
        <dbReference type="Proteomes" id="UP000649826"/>
    </source>
</evidence>
<evidence type="ECO:0000313" key="2">
    <source>
        <dbReference type="EMBL" id="MBC5778264.1"/>
    </source>
</evidence>
<dbReference type="Proteomes" id="UP000649826">
    <property type="component" value="Unassembled WGS sequence"/>
</dbReference>
<reference evidence="2 3" key="1">
    <citation type="submission" date="2020-08" db="EMBL/GenBank/DDBJ databases">
        <title>Genome public.</title>
        <authorList>
            <person name="Liu C."/>
            <person name="Sun Q."/>
        </authorList>
    </citation>
    <scope>NUCLEOTIDE SEQUENCE [LARGE SCALE GENOMIC DNA]</scope>
    <source>
        <strain evidence="2 3">M29</strain>
    </source>
</reference>
<name>A0ABR7IE28_9FIRM</name>
<evidence type="ECO:0000259" key="1">
    <source>
        <dbReference type="Pfam" id="PF12654"/>
    </source>
</evidence>
<sequence length="209" mass="24373">MDNYEKQVYIGRELFLQHEQDKLIEKYGLEHDEEYLYLKYIGTEYRISRRDGAIAYSEGEEWMDCKEYTIVMTIYDFLCCSGQEILPPLTGQWQPVGRFVTAGSSPSTDPFVEKYARAFSGKVEEVKQACICLGGKQMERLAGADLTFEMPVFQDFSVLFQFWDGDEEFQPKILLLWDKVSLSYLHFETTYYLQGDLLKAILQKTSLFV</sequence>
<proteinExistence type="predicted"/>
<comment type="caution">
    <text evidence="2">The sequence shown here is derived from an EMBL/GenBank/DDBJ whole genome shotgun (WGS) entry which is preliminary data.</text>
</comment>
<dbReference type="EMBL" id="JACOQG010000001">
    <property type="protein sequence ID" value="MBC5778264.1"/>
    <property type="molecule type" value="Genomic_DNA"/>
</dbReference>
<dbReference type="RefSeq" id="WP_186993981.1">
    <property type="nucleotide sequence ID" value="NZ_JACOQG010000001.1"/>
</dbReference>
<protein>
    <submittedName>
        <fullName evidence="2">DUF3786 domain-containing protein</fullName>
    </submittedName>
</protein>
<dbReference type="InterPro" id="IPR024264">
    <property type="entry name" value="DUF3786"/>
</dbReference>
<gene>
    <name evidence="2" type="ORF">H8Z82_01000</name>
</gene>
<accession>A0ABR7IE28</accession>
<keyword evidence="3" id="KW-1185">Reference proteome</keyword>